<reference evidence="9" key="2">
    <citation type="submission" date="2021-04" db="EMBL/GenBank/DDBJ databases">
        <authorList>
            <person name="Gilroy R."/>
        </authorList>
    </citation>
    <scope>NUCLEOTIDE SEQUENCE</scope>
    <source>
        <strain evidence="9">1345</strain>
    </source>
</reference>
<organism evidence="9 10">
    <name type="scientific">Candidatus Borkfalkia excrementigallinarum</name>
    <dbReference type="NCBI Taxonomy" id="2838506"/>
    <lineage>
        <taxon>Bacteria</taxon>
        <taxon>Bacillati</taxon>
        <taxon>Bacillota</taxon>
        <taxon>Clostridia</taxon>
        <taxon>Christensenellales</taxon>
        <taxon>Christensenellaceae</taxon>
        <taxon>Candidatus Borkfalkia</taxon>
    </lineage>
</organism>
<feature type="transmembrane region" description="Helical" evidence="8">
    <location>
        <begin position="265"/>
        <end position="285"/>
    </location>
</feature>
<evidence type="ECO:0000313" key="9">
    <source>
        <dbReference type="EMBL" id="HIY96354.1"/>
    </source>
</evidence>
<dbReference type="EMBL" id="DXCQ01000018">
    <property type="protein sequence ID" value="HIY96354.1"/>
    <property type="molecule type" value="Genomic_DNA"/>
</dbReference>
<feature type="region of interest" description="Disordered" evidence="7">
    <location>
        <begin position="496"/>
        <end position="530"/>
    </location>
</feature>
<dbReference type="PANTHER" id="PTHR42810">
    <property type="entry name" value="PURINE PERMEASE C1399.01C-RELATED"/>
    <property type="match status" value="1"/>
</dbReference>
<name>A0A9D1ZYH2_9FIRM</name>
<evidence type="ECO:0000256" key="2">
    <source>
        <dbReference type="ARBA" id="ARBA00008821"/>
    </source>
</evidence>
<feature type="transmembrane region" description="Helical" evidence="8">
    <location>
        <begin position="197"/>
        <end position="223"/>
    </location>
</feature>
<gene>
    <name evidence="9" type="ORF">H9729_01555</name>
</gene>
<feature type="transmembrane region" description="Helical" evidence="8">
    <location>
        <begin position="97"/>
        <end position="118"/>
    </location>
</feature>
<proteinExistence type="inferred from homology"/>
<dbReference type="AlphaFoldDB" id="A0A9D1ZYH2"/>
<comment type="subcellular location">
    <subcellularLocation>
        <location evidence="1">Membrane</location>
        <topology evidence="1">Multi-pass membrane protein</topology>
    </subcellularLocation>
</comment>
<feature type="transmembrane region" description="Helical" evidence="8">
    <location>
        <begin position="67"/>
        <end position="85"/>
    </location>
</feature>
<evidence type="ECO:0000256" key="6">
    <source>
        <dbReference type="ARBA" id="ARBA00023136"/>
    </source>
</evidence>
<sequence length="530" mass="56558">MSKSKRLPLKFPITGKDFVFGFQHMFAMLGATITVPIFANMSIAMAMIAAGIGTIIFYFIAKRKVPVFLGSSFAFLPALIAVVGPDKEMYSAAWQEAVASVAIALVLAGLVYVILAIIIKFVGVQKVKKLFPAIVVGPVVLVIGMILAPKAFQSNIIGQTDFEAWKSWTTAIVTALTMILVNAYAKPKSFLKVIPVLLGFAAGYVYAFIISFLPGGSLMSYMISDAAGHFSHFDFGQAFSAERIIIFQHIGQEFSFYLGFSSPTFGTTLVSAILMIVPLAIVTFMEHLGDISANSTVCGQDFMVDPGLHRTVMGDGIATAVSGLLGGPANTTYGENTAVLAITKNYNPRNIFIAACLAIVFGMFTVFADFLATIPAPVIGGASIVLYGMISASGLRTLVDSRVDFNNTKNLIVVSVTLAIGLGMGAMSLIGDVTGNTIYKVMVGDVEISPLAIATIVAILLNLIIPNSKEPTEEQERAEDNAFVNLAPSAADIELDKLAEENAERMEQQEREKAELSASPQKPEGPENGE</sequence>
<feature type="transmembrane region" description="Helical" evidence="8">
    <location>
        <begin position="378"/>
        <end position="399"/>
    </location>
</feature>
<evidence type="ECO:0000256" key="8">
    <source>
        <dbReference type="SAM" id="Phobius"/>
    </source>
</evidence>
<feature type="transmembrane region" description="Helical" evidence="8">
    <location>
        <begin position="411"/>
        <end position="428"/>
    </location>
</feature>
<evidence type="ECO:0000313" key="10">
    <source>
        <dbReference type="Proteomes" id="UP000886750"/>
    </source>
</evidence>
<dbReference type="Pfam" id="PF00860">
    <property type="entry name" value="Xan_ur_permease"/>
    <property type="match status" value="1"/>
</dbReference>
<feature type="transmembrane region" description="Helical" evidence="8">
    <location>
        <begin position="20"/>
        <end position="37"/>
    </location>
</feature>
<feature type="transmembrane region" description="Helical" evidence="8">
    <location>
        <begin position="351"/>
        <end position="372"/>
    </location>
</feature>
<feature type="transmembrane region" description="Helical" evidence="8">
    <location>
        <begin position="168"/>
        <end position="185"/>
    </location>
</feature>
<dbReference type="GO" id="GO:0005886">
    <property type="term" value="C:plasma membrane"/>
    <property type="evidence" value="ECO:0007669"/>
    <property type="project" value="TreeGrafter"/>
</dbReference>
<dbReference type="PANTHER" id="PTHR42810:SF2">
    <property type="entry name" value="PURINE PERMEASE C1399.01C-RELATED"/>
    <property type="match status" value="1"/>
</dbReference>
<evidence type="ECO:0000256" key="1">
    <source>
        <dbReference type="ARBA" id="ARBA00004141"/>
    </source>
</evidence>
<comment type="caution">
    <text evidence="9">The sequence shown here is derived from an EMBL/GenBank/DDBJ whole genome shotgun (WGS) entry which is preliminary data.</text>
</comment>
<reference evidence="9" key="1">
    <citation type="journal article" date="2021" name="PeerJ">
        <title>Extensive microbial diversity within the chicken gut microbiome revealed by metagenomics and culture.</title>
        <authorList>
            <person name="Gilroy R."/>
            <person name="Ravi A."/>
            <person name="Getino M."/>
            <person name="Pursley I."/>
            <person name="Horton D.L."/>
            <person name="Alikhan N.F."/>
            <person name="Baker D."/>
            <person name="Gharbi K."/>
            <person name="Hall N."/>
            <person name="Watson M."/>
            <person name="Adriaenssens E.M."/>
            <person name="Foster-Nyarko E."/>
            <person name="Jarju S."/>
            <person name="Secka A."/>
            <person name="Antonio M."/>
            <person name="Oren A."/>
            <person name="Chaudhuri R.R."/>
            <person name="La Ragione R."/>
            <person name="Hildebrand F."/>
            <person name="Pallen M.J."/>
        </authorList>
    </citation>
    <scope>NUCLEOTIDE SEQUENCE</scope>
    <source>
        <strain evidence="9">1345</strain>
    </source>
</reference>
<dbReference type="GO" id="GO:0042907">
    <property type="term" value="F:xanthine transmembrane transporter activity"/>
    <property type="evidence" value="ECO:0007669"/>
    <property type="project" value="TreeGrafter"/>
</dbReference>
<dbReference type="InterPro" id="IPR006043">
    <property type="entry name" value="NCS2"/>
</dbReference>
<evidence type="ECO:0000256" key="5">
    <source>
        <dbReference type="ARBA" id="ARBA00022989"/>
    </source>
</evidence>
<feature type="compositionally biased region" description="Basic and acidic residues" evidence="7">
    <location>
        <begin position="496"/>
        <end position="515"/>
    </location>
</feature>
<keyword evidence="5 8" id="KW-1133">Transmembrane helix</keyword>
<protein>
    <submittedName>
        <fullName evidence="9">Uracil-xanthine permease family protein</fullName>
    </submittedName>
</protein>
<evidence type="ECO:0000256" key="3">
    <source>
        <dbReference type="ARBA" id="ARBA00022448"/>
    </source>
</evidence>
<accession>A0A9D1ZYH2</accession>
<evidence type="ECO:0000256" key="4">
    <source>
        <dbReference type="ARBA" id="ARBA00022692"/>
    </source>
</evidence>
<keyword evidence="4 8" id="KW-0812">Transmembrane</keyword>
<keyword evidence="3" id="KW-0813">Transport</keyword>
<feature type="transmembrane region" description="Helical" evidence="8">
    <location>
        <begin position="448"/>
        <end position="465"/>
    </location>
</feature>
<evidence type="ECO:0000256" key="7">
    <source>
        <dbReference type="SAM" id="MobiDB-lite"/>
    </source>
</evidence>
<dbReference type="InterPro" id="IPR006042">
    <property type="entry name" value="Xan_ur_permease"/>
</dbReference>
<dbReference type="PROSITE" id="PS01116">
    <property type="entry name" value="XANTH_URACIL_PERMASE"/>
    <property type="match status" value="1"/>
</dbReference>
<feature type="transmembrane region" description="Helical" evidence="8">
    <location>
        <begin position="130"/>
        <end position="148"/>
    </location>
</feature>
<comment type="similarity">
    <text evidence="2">Belongs to the nucleobase:cation symporter-2 (NCS2) (TC 2.A.40) family.</text>
</comment>
<keyword evidence="6 8" id="KW-0472">Membrane</keyword>
<dbReference type="Proteomes" id="UP000886750">
    <property type="component" value="Unassembled WGS sequence"/>
</dbReference>
<feature type="transmembrane region" description="Helical" evidence="8">
    <location>
        <begin position="43"/>
        <end position="60"/>
    </location>
</feature>